<feature type="compositionally biased region" description="Basic and acidic residues" evidence="1">
    <location>
        <begin position="794"/>
        <end position="804"/>
    </location>
</feature>
<dbReference type="Proteomes" id="UP000799302">
    <property type="component" value="Unassembled WGS sequence"/>
</dbReference>
<evidence type="ECO:0000256" key="1">
    <source>
        <dbReference type="SAM" id="MobiDB-lite"/>
    </source>
</evidence>
<dbReference type="GO" id="GO:0070822">
    <property type="term" value="C:Sin3-type complex"/>
    <property type="evidence" value="ECO:0007669"/>
    <property type="project" value="TreeGrafter"/>
</dbReference>
<evidence type="ECO:0000313" key="3">
    <source>
        <dbReference type="EMBL" id="KAF2666850.1"/>
    </source>
</evidence>
<dbReference type="PANTHER" id="PTHR31011:SF2">
    <property type="entry name" value="PROTEIN STB2-RELATED"/>
    <property type="match status" value="1"/>
</dbReference>
<gene>
    <name evidence="3" type="ORF">BT63DRAFT_433835</name>
</gene>
<feature type="region of interest" description="Disordered" evidence="1">
    <location>
        <begin position="390"/>
        <end position="484"/>
    </location>
</feature>
<dbReference type="OrthoDB" id="19806at2759"/>
<feature type="domain" description="STB6-like N-terminal" evidence="2">
    <location>
        <begin position="13"/>
        <end position="152"/>
    </location>
</feature>
<feature type="compositionally biased region" description="Polar residues" evidence="1">
    <location>
        <begin position="396"/>
        <end position="406"/>
    </location>
</feature>
<dbReference type="InterPro" id="IPR038919">
    <property type="entry name" value="STB2/STB2"/>
</dbReference>
<dbReference type="EMBL" id="MU004238">
    <property type="protein sequence ID" value="KAF2666850.1"/>
    <property type="molecule type" value="Genomic_DNA"/>
</dbReference>
<dbReference type="AlphaFoldDB" id="A0A6A6U4M2"/>
<feature type="region of interest" description="Disordered" evidence="1">
    <location>
        <begin position="792"/>
        <end position="825"/>
    </location>
</feature>
<dbReference type="Pfam" id="PF25995">
    <property type="entry name" value="STB6_N"/>
    <property type="match status" value="1"/>
</dbReference>
<proteinExistence type="predicted"/>
<feature type="compositionally biased region" description="Polar residues" evidence="1">
    <location>
        <begin position="464"/>
        <end position="478"/>
    </location>
</feature>
<feature type="compositionally biased region" description="Basic and acidic residues" evidence="1">
    <location>
        <begin position="452"/>
        <end position="461"/>
    </location>
</feature>
<keyword evidence="4" id="KW-1185">Reference proteome</keyword>
<dbReference type="PANTHER" id="PTHR31011">
    <property type="entry name" value="PROTEIN STB2-RELATED"/>
    <property type="match status" value="1"/>
</dbReference>
<dbReference type="InterPro" id="IPR059025">
    <property type="entry name" value="STB6_N"/>
</dbReference>
<accession>A0A6A6U4M2</accession>
<feature type="compositionally biased region" description="Basic and acidic residues" evidence="1">
    <location>
        <begin position="429"/>
        <end position="445"/>
    </location>
</feature>
<protein>
    <recommendedName>
        <fullName evidence="2">STB6-like N-terminal domain-containing protein</fullName>
    </recommendedName>
</protein>
<evidence type="ECO:0000259" key="2">
    <source>
        <dbReference type="Pfam" id="PF25995"/>
    </source>
</evidence>
<evidence type="ECO:0000313" key="4">
    <source>
        <dbReference type="Proteomes" id="UP000799302"/>
    </source>
</evidence>
<reference evidence="3" key="1">
    <citation type="journal article" date="2020" name="Stud. Mycol.">
        <title>101 Dothideomycetes genomes: a test case for predicting lifestyles and emergence of pathogens.</title>
        <authorList>
            <person name="Haridas S."/>
            <person name="Albert R."/>
            <person name="Binder M."/>
            <person name="Bloem J."/>
            <person name="Labutti K."/>
            <person name="Salamov A."/>
            <person name="Andreopoulos B."/>
            <person name="Baker S."/>
            <person name="Barry K."/>
            <person name="Bills G."/>
            <person name="Bluhm B."/>
            <person name="Cannon C."/>
            <person name="Castanera R."/>
            <person name="Culley D."/>
            <person name="Daum C."/>
            <person name="Ezra D."/>
            <person name="Gonzalez J."/>
            <person name="Henrissat B."/>
            <person name="Kuo A."/>
            <person name="Liang C."/>
            <person name="Lipzen A."/>
            <person name="Lutzoni F."/>
            <person name="Magnuson J."/>
            <person name="Mondo S."/>
            <person name="Nolan M."/>
            <person name="Ohm R."/>
            <person name="Pangilinan J."/>
            <person name="Park H.-J."/>
            <person name="Ramirez L."/>
            <person name="Alfaro M."/>
            <person name="Sun H."/>
            <person name="Tritt A."/>
            <person name="Yoshinaga Y."/>
            <person name="Zwiers L.-H."/>
            <person name="Turgeon B."/>
            <person name="Goodwin S."/>
            <person name="Spatafora J."/>
            <person name="Crous P."/>
            <person name="Grigoriev I."/>
        </authorList>
    </citation>
    <scope>NUCLEOTIDE SEQUENCE</scope>
    <source>
        <strain evidence="3">CBS 115976</strain>
    </source>
</reference>
<sequence length="825" mass="92089">MAASKLAAPANHQRFVFTDPIAVRYLEEDPATHLLARRETLHGYESYLVEQWACSRKDPTFTITTYTGEETSKVVVGVLSVPTDESTWSQRLKVYFQSLNKYHARKKETYLGTIMITNLSGFPSSLTVIPIPGGDIRANREAFFVNEDLKRLGCSGRVGLTLSPASSATAAKFYQLYRVSDKNPLNLAVIELVKLCQTALLLFGNIESEYVDGLLCDVTEKAINDWWLEFGSEYYNVEPHDGILGPTTVSALLGLLTGARNRLHAYGAPISKDVFDLEHTKRAIAYFQKGHRLPKTRRLDRQTLSRIHRSTAKAASGDGWFVPKAVKSTVAELSGKGGEMVMDIVRSGNKTGIADVETVDIEQFVQQVQGSRSKWLWQGKPRKTTINENAREWATNAMSPSTSNPADNIEERDRNRLSKKQPETASHYRQHDSSRGLGRIKDAVGLRHATKPFRDGPDKYGLDGSSSNVQSTQSTAASSFRMPPTTFAGESTIVETSETALSQPESVATLQEPRFTKILSETPVDDHSAYLEHVEPPSDEERGLEVEVGPVPFAMSPYRSASPSIAGSMYRGVDLDELFDKNDGTAIRIGPSFKRTHSFSRCEGMDQAKHASKWPRHLSFSLAEDSVLTWERLDEPLDGDEEGVLAGLTSAMQSNRIREGLLELQVEVADWVSAELVKVEQLQRSLDSDQKELDDLYYHKSEEYRELASGSNEVMVFERGQLEEAAKEIEVLGAKLEYEINVVRGKVEDVEDGVVEFERQVVMVENRVVELERAMEPKEGWMHWMRRVLTGIGKETEEPKRAKDMATAQSESRSTMDGKDTASSK</sequence>
<feature type="compositionally biased region" description="Basic and acidic residues" evidence="1">
    <location>
        <begin position="814"/>
        <end position="825"/>
    </location>
</feature>
<name>A0A6A6U4M2_9PEZI</name>
<organism evidence="3 4">
    <name type="scientific">Microthyrium microscopicum</name>
    <dbReference type="NCBI Taxonomy" id="703497"/>
    <lineage>
        <taxon>Eukaryota</taxon>
        <taxon>Fungi</taxon>
        <taxon>Dikarya</taxon>
        <taxon>Ascomycota</taxon>
        <taxon>Pezizomycotina</taxon>
        <taxon>Dothideomycetes</taxon>
        <taxon>Dothideomycetes incertae sedis</taxon>
        <taxon>Microthyriales</taxon>
        <taxon>Microthyriaceae</taxon>
        <taxon>Microthyrium</taxon>
    </lineage>
</organism>
<feature type="compositionally biased region" description="Basic and acidic residues" evidence="1">
    <location>
        <begin position="409"/>
        <end position="422"/>
    </location>
</feature>